<gene>
    <name evidence="2" type="ORF">H8923_12730</name>
</gene>
<accession>A0ABR7JRT2</accession>
<feature type="domain" description="HTH marR-type" evidence="1">
    <location>
        <begin position="31"/>
        <end position="88"/>
    </location>
</feature>
<evidence type="ECO:0000313" key="2">
    <source>
        <dbReference type="EMBL" id="MBC5997631.1"/>
    </source>
</evidence>
<dbReference type="InterPro" id="IPR036390">
    <property type="entry name" value="WH_DNA-bd_sf"/>
</dbReference>
<dbReference type="Proteomes" id="UP000609849">
    <property type="component" value="Unassembled WGS sequence"/>
</dbReference>
<reference evidence="2 3" key="1">
    <citation type="submission" date="2020-08" db="EMBL/GenBank/DDBJ databases">
        <authorList>
            <person name="Liu C."/>
            <person name="Sun Q."/>
        </authorList>
    </citation>
    <scope>NUCLEOTIDE SEQUENCE [LARGE SCALE GENOMIC DNA]</scope>
    <source>
        <strain evidence="2 3">NSJ-18</strain>
    </source>
</reference>
<evidence type="ECO:0000313" key="3">
    <source>
        <dbReference type="Proteomes" id="UP000609849"/>
    </source>
</evidence>
<name>A0ABR7JRT2_9FIRM</name>
<dbReference type="RefSeq" id="WP_153972415.1">
    <property type="nucleotide sequence ID" value="NZ_JACRWE010000006.1"/>
</dbReference>
<comment type="caution">
    <text evidence="2">The sequence shown here is derived from an EMBL/GenBank/DDBJ whole genome shotgun (WGS) entry which is preliminary data.</text>
</comment>
<dbReference type="Pfam" id="PF01047">
    <property type="entry name" value="MarR"/>
    <property type="match status" value="1"/>
</dbReference>
<proteinExistence type="predicted"/>
<sequence length="92" mass="11067">MKNFIFVFNEIYNNFMDKYYDSSDILNYYYLTEKEFQYLDIIYNSEQITLSDFASKSKVSKSGATQIINKFIKSEYVVKTLSKTDKRVYYGY</sequence>
<dbReference type="EMBL" id="JACRWE010000006">
    <property type="protein sequence ID" value="MBC5997631.1"/>
    <property type="molecule type" value="Genomic_DNA"/>
</dbReference>
<keyword evidence="3" id="KW-1185">Reference proteome</keyword>
<organism evidence="2 3">
    <name type="scientific">Romboutsia faecis</name>
    <dbReference type="NCBI Taxonomy" id="2764597"/>
    <lineage>
        <taxon>Bacteria</taxon>
        <taxon>Bacillati</taxon>
        <taxon>Bacillota</taxon>
        <taxon>Clostridia</taxon>
        <taxon>Peptostreptococcales</taxon>
        <taxon>Peptostreptococcaceae</taxon>
        <taxon>Romboutsia</taxon>
    </lineage>
</organism>
<dbReference type="Gene3D" id="1.10.10.10">
    <property type="entry name" value="Winged helix-like DNA-binding domain superfamily/Winged helix DNA-binding domain"/>
    <property type="match status" value="1"/>
</dbReference>
<dbReference type="InterPro" id="IPR036388">
    <property type="entry name" value="WH-like_DNA-bd_sf"/>
</dbReference>
<evidence type="ECO:0000259" key="1">
    <source>
        <dbReference type="Pfam" id="PF01047"/>
    </source>
</evidence>
<dbReference type="InterPro" id="IPR000835">
    <property type="entry name" value="HTH_MarR-typ"/>
</dbReference>
<protein>
    <submittedName>
        <fullName evidence="2">MarR family transcriptional regulator</fullName>
    </submittedName>
</protein>
<dbReference type="SUPFAM" id="SSF46785">
    <property type="entry name" value="Winged helix' DNA-binding domain"/>
    <property type="match status" value="1"/>
</dbReference>